<dbReference type="PANTHER" id="PTHR32018:SF6">
    <property type="entry name" value="RHAMNOGALACTURONAN ENDOLYASE"/>
    <property type="match status" value="1"/>
</dbReference>
<proteinExistence type="predicted"/>
<accession>A0A6A3AV76</accession>
<evidence type="ECO:0000313" key="3">
    <source>
        <dbReference type="Proteomes" id="UP000436088"/>
    </source>
</evidence>
<name>A0A6A3AV76_HIBSY</name>
<feature type="domain" description="Rhamnogalacturonan lyase" evidence="1">
    <location>
        <begin position="196"/>
        <end position="265"/>
    </location>
</feature>
<dbReference type="InterPro" id="IPR051850">
    <property type="entry name" value="Polysacch_Lyase_4"/>
</dbReference>
<dbReference type="Pfam" id="PF14683">
    <property type="entry name" value="CBM-like"/>
    <property type="match status" value="1"/>
</dbReference>
<evidence type="ECO:0000259" key="1">
    <source>
        <dbReference type="Pfam" id="PF14683"/>
    </source>
</evidence>
<reference evidence="2" key="1">
    <citation type="submission" date="2019-09" db="EMBL/GenBank/DDBJ databases">
        <title>Draft genome information of white flower Hibiscus syriacus.</title>
        <authorList>
            <person name="Kim Y.-M."/>
        </authorList>
    </citation>
    <scope>NUCLEOTIDE SEQUENCE [LARGE SCALE GENOMIC DNA]</scope>
    <source>
        <strain evidence="2">YM2019G1</strain>
    </source>
</reference>
<dbReference type="SUPFAM" id="SSF49785">
    <property type="entry name" value="Galactose-binding domain-like"/>
    <property type="match status" value="1"/>
</dbReference>
<protein>
    <recommendedName>
        <fullName evidence="1">Rhamnogalacturonan lyase domain-containing protein</fullName>
    </recommendedName>
</protein>
<dbReference type="InterPro" id="IPR008979">
    <property type="entry name" value="Galactose-bd-like_sf"/>
</dbReference>
<dbReference type="PANTHER" id="PTHR32018">
    <property type="entry name" value="RHAMNOGALACTURONATE LYASE FAMILY PROTEIN"/>
    <property type="match status" value="1"/>
</dbReference>
<dbReference type="InterPro" id="IPR029411">
    <property type="entry name" value="RG-lyase_III"/>
</dbReference>
<sequence length="282" mass="32316">MYGVFEREEDFPDAQMYQLRIAFKLKEDKFRFMAVSDTIQRIMPRNEDRDEHRSQTLDFKEAVLLSNPSNPSLKGEMFVSTHYTGTEIDTLYKQGEAWKKLSEEIESWPYNFTGSEDFSHSEQRGQVNGQLLVQTGMYMVRPLMQAKSAFVGLAAPGDAGSWKQKERATNSGLKQTILIQTIRIVGAILDIYREGDLVYTVGTSNYSRDWFFAHVPRKIGNNTNQPTTWQIKYNLQDVNETGTYTLRLALAAASFAEVQVRFNDPNAVRPYFTTKESVTIMP</sequence>
<dbReference type="AlphaFoldDB" id="A0A6A3AV76"/>
<comment type="caution">
    <text evidence="2">The sequence shown here is derived from an EMBL/GenBank/DDBJ whole genome shotgun (WGS) entry which is preliminary data.</text>
</comment>
<dbReference type="Pfam" id="PF06045">
    <property type="entry name" value="Rhamnogal_lyase"/>
    <property type="match status" value="1"/>
</dbReference>
<keyword evidence="3" id="KW-1185">Reference proteome</keyword>
<dbReference type="EMBL" id="VEPZ02000966">
    <property type="protein sequence ID" value="KAE8706985.1"/>
    <property type="molecule type" value="Genomic_DNA"/>
</dbReference>
<dbReference type="InterPro" id="IPR010325">
    <property type="entry name" value="Rhamnogal_lyase"/>
</dbReference>
<dbReference type="Proteomes" id="UP000436088">
    <property type="component" value="Unassembled WGS sequence"/>
</dbReference>
<evidence type="ECO:0000313" key="2">
    <source>
        <dbReference type="EMBL" id="KAE8706985.1"/>
    </source>
</evidence>
<gene>
    <name evidence="2" type="ORF">F3Y22_tig00110387pilonHSYRG00509</name>
</gene>
<organism evidence="2 3">
    <name type="scientific">Hibiscus syriacus</name>
    <name type="common">Rose of Sharon</name>
    <dbReference type="NCBI Taxonomy" id="106335"/>
    <lineage>
        <taxon>Eukaryota</taxon>
        <taxon>Viridiplantae</taxon>
        <taxon>Streptophyta</taxon>
        <taxon>Embryophyta</taxon>
        <taxon>Tracheophyta</taxon>
        <taxon>Spermatophyta</taxon>
        <taxon>Magnoliopsida</taxon>
        <taxon>eudicotyledons</taxon>
        <taxon>Gunneridae</taxon>
        <taxon>Pentapetalae</taxon>
        <taxon>rosids</taxon>
        <taxon>malvids</taxon>
        <taxon>Malvales</taxon>
        <taxon>Malvaceae</taxon>
        <taxon>Malvoideae</taxon>
        <taxon>Hibiscus</taxon>
    </lineage>
</organism>